<protein>
    <submittedName>
        <fullName evidence="2">Serine/threonine protein phosphatase</fullName>
    </submittedName>
</protein>
<dbReference type="EMBL" id="MOXJ01000001">
    <property type="protein sequence ID" value="PDO11727.1"/>
    <property type="molecule type" value="Genomic_DNA"/>
</dbReference>
<dbReference type="NCBIfam" id="NF033484">
    <property type="entry name" value="Stp1_PP2C_phos"/>
    <property type="match status" value="1"/>
</dbReference>
<dbReference type="SMART" id="SM00332">
    <property type="entry name" value="PP2Cc"/>
    <property type="match status" value="1"/>
</dbReference>
<dbReference type="Proteomes" id="UP000243688">
    <property type="component" value="Unassembled WGS sequence"/>
</dbReference>
<evidence type="ECO:0000259" key="1">
    <source>
        <dbReference type="PROSITE" id="PS51746"/>
    </source>
</evidence>
<dbReference type="PROSITE" id="PS51746">
    <property type="entry name" value="PPM_2"/>
    <property type="match status" value="1"/>
</dbReference>
<evidence type="ECO:0000313" key="2">
    <source>
        <dbReference type="EMBL" id="PDO11727.1"/>
    </source>
</evidence>
<evidence type="ECO:0000313" key="3">
    <source>
        <dbReference type="Proteomes" id="UP000243688"/>
    </source>
</evidence>
<dbReference type="SUPFAM" id="SSF81606">
    <property type="entry name" value="PP2C-like"/>
    <property type="match status" value="1"/>
</dbReference>
<dbReference type="PANTHER" id="PTHR47992">
    <property type="entry name" value="PROTEIN PHOSPHATASE"/>
    <property type="match status" value="1"/>
</dbReference>
<dbReference type="AlphaFoldDB" id="A0A2A6E4N4"/>
<reference evidence="2 3" key="1">
    <citation type="submission" date="2016-12" db="EMBL/GenBank/DDBJ databases">
        <title>Candidatus Reconcilibacillus cellulovorans genome.</title>
        <authorList>
            <person name="Kolinko S."/>
            <person name="Wu Y.-W."/>
            <person name="Tachea F."/>
            <person name="Denzel E."/>
            <person name="Hiras J."/>
            <person name="Baecker N."/>
            <person name="Chan L.J."/>
            <person name="Eichorst S.A."/>
            <person name="Frey D."/>
            <person name="Adams P.D."/>
            <person name="Pray T."/>
            <person name="Tanjore D."/>
            <person name="Petzold C.J."/>
            <person name="Gladden J.M."/>
            <person name="Simmons B.A."/>
            <person name="Singer S.W."/>
        </authorList>
    </citation>
    <scope>NUCLEOTIDE SEQUENCE [LARGE SCALE GENOMIC DNA]</scope>
    <source>
        <strain evidence="2">JTherm</strain>
    </source>
</reference>
<dbReference type="Gene3D" id="3.60.40.10">
    <property type="entry name" value="PPM-type phosphatase domain"/>
    <property type="match status" value="1"/>
</dbReference>
<organism evidence="2 3">
    <name type="scientific">Candidatus Reconcilbacillus cellulovorans</name>
    <dbReference type="NCBI Taxonomy" id="1906605"/>
    <lineage>
        <taxon>Bacteria</taxon>
        <taxon>Bacillati</taxon>
        <taxon>Bacillota</taxon>
        <taxon>Bacilli</taxon>
        <taxon>Bacillales</taxon>
        <taxon>Paenibacillaceae</taxon>
        <taxon>Candidatus Reconcilbacillus</taxon>
    </lineage>
</organism>
<name>A0A2A6E4N4_9BACL</name>
<feature type="domain" description="PPM-type phosphatase" evidence="1">
    <location>
        <begin position="2"/>
        <end position="242"/>
    </location>
</feature>
<proteinExistence type="predicted"/>
<accession>A0A2A6E4N4</accession>
<dbReference type="GO" id="GO:0004722">
    <property type="term" value="F:protein serine/threonine phosphatase activity"/>
    <property type="evidence" value="ECO:0007669"/>
    <property type="project" value="InterPro"/>
</dbReference>
<dbReference type="InterPro" id="IPR036457">
    <property type="entry name" value="PPM-type-like_dom_sf"/>
</dbReference>
<dbReference type="Pfam" id="PF13672">
    <property type="entry name" value="PP2C_2"/>
    <property type="match status" value="1"/>
</dbReference>
<sequence>MKIANRSEIGKIRKTNEDRAVVQFLSDGCSLALVADGMGGHRAGDVASQMASDIIREELQAIDPGMSPEEFERLLRGAIAAANRKVFEYSITRSQYAGMGTTVVVAIATPRRVTIGHIGDSRAYLIRGGTISRLTEDHSLVNELLRAGELTPEEAMAHPSRNVLTRALGTAPEVEVDIRHVEWEPNDVLLLCSDGLSGLVDERVMLEIVSRSGDPEAKVGALVEKAMEAGGEDNITVVLLANEPESSEGKGGRR</sequence>
<dbReference type="CDD" id="cd00143">
    <property type="entry name" value="PP2Cc"/>
    <property type="match status" value="1"/>
</dbReference>
<dbReference type="SMART" id="SM00331">
    <property type="entry name" value="PP2C_SIG"/>
    <property type="match status" value="1"/>
</dbReference>
<gene>
    <name evidence="2" type="ORF">BLM47_01080</name>
</gene>
<dbReference type="InterPro" id="IPR001932">
    <property type="entry name" value="PPM-type_phosphatase-like_dom"/>
</dbReference>
<dbReference type="InterPro" id="IPR015655">
    <property type="entry name" value="PP2C"/>
</dbReference>
<comment type="caution">
    <text evidence="2">The sequence shown here is derived from an EMBL/GenBank/DDBJ whole genome shotgun (WGS) entry which is preliminary data.</text>
</comment>